<organism evidence="2 3">
    <name type="scientific">Platanthera guangdongensis</name>
    <dbReference type="NCBI Taxonomy" id="2320717"/>
    <lineage>
        <taxon>Eukaryota</taxon>
        <taxon>Viridiplantae</taxon>
        <taxon>Streptophyta</taxon>
        <taxon>Embryophyta</taxon>
        <taxon>Tracheophyta</taxon>
        <taxon>Spermatophyta</taxon>
        <taxon>Magnoliopsida</taxon>
        <taxon>Liliopsida</taxon>
        <taxon>Asparagales</taxon>
        <taxon>Orchidaceae</taxon>
        <taxon>Orchidoideae</taxon>
        <taxon>Orchideae</taxon>
        <taxon>Orchidinae</taxon>
        <taxon>Platanthera</taxon>
    </lineage>
</organism>
<sequence length="86" mass="9384">MLGINEIKFTQIFVKECGLAGILIPGAFLEERKACFRISSLYAISYLPECRRKKSMPPASRPEAVAWGPGGQPAAKTKTNVSSHAF</sequence>
<evidence type="ECO:0000313" key="3">
    <source>
        <dbReference type="Proteomes" id="UP001412067"/>
    </source>
</evidence>
<dbReference type="Proteomes" id="UP001412067">
    <property type="component" value="Unassembled WGS sequence"/>
</dbReference>
<comment type="caution">
    <text evidence="2">The sequence shown here is derived from an EMBL/GenBank/DDBJ whole genome shotgun (WGS) entry which is preliminary data.</text>
</comment>
<evidence type="ECO:0000313" key="2">
    <source>
        <dbReference type="EMBL" id="KAK8947576.1"/>
    </source>
</evidence>
<gene>
    <name evidence="2" type="ORF">KSP40_PGU022824</name>
</gene>
<feature type="region of interest" description="Disordered" evidence="1">
    <location>
        <begin position="53"/>
        <end position="86"/>
    </location>
</feature>
<feature type="compositionally biased region" description="Polar residues" evidence="1">
    <location>
        <begin position="77"/>
        <end position="86"/>
    </location>
</feature>
<accession>A0ABR2LQ76</accession>
<evidence type="ECO:0000256" key="1">
    <source>
        <dbReference type="SAM" id="MobiDB-lite"/>
    </source>
</evidence>
<name>A0ABR2LQ76_9ASPA</name>
<reference evidence="2 3" key="1">
    <citation type="journal article" date="2022" name="Nat. Plants">
        <title>Genomes of leafy and leafless Platanthera orchids illuminate the evolution of mycoheterotrophy.</title>
        <authorList>
            <person name="Li M.H."/>
            <person name="Liu K.W."/>
            <person name="Li Z."/>
            <person name="Lu H.C."/>
            <person name="Ye Q.L."/>
            <person name="Zhang D."/>
            <person name="Wang J.Y."/>
            <person name="Li Y.F."/>
            <person name="Zhong Z.M."/>
            <person name="Liu X."/>
            <person name="Yu X."/>
            <person name="Liu D.K."/>
            <person name="Tu X.D."/>
            <person name="Liu B."/>
            <person name="Hao Y."/>
            <person name="Liao X.Y."/>
            <person name="Jiang Y.T."/>
            <person name="Sun W.H."/>
            <person name="Chen J."/>
            <person name="Chen Y.Q."/>
            <person name="Ai Y."/>
            <person name="Zhai J.W."/>
            <person name="Wu S.S."/>
            <person name="Zhou Z."/>
            <person name="Hsiao Y.Y."/>
            <person name="Wu W.L."/>
            <person name="Chen Y.Y."/>
            <person name="Lin Y.F."/>
            <person name="Hsu J.L."/>
            <person name="Li C.Y."/>
            <person name="Wang Z.W."/>
            <person name="Zhao X."/>
            <person name="Zhong W.Y."/>
            <person name="Ma X.K."/>
            <person name="Ma L."/>
            <person name="Huang J."/>
            <person name="Chen G.Z."/>
            <person name="Huang M.Z."/>
            <person name="Huang L."/>
            <person name="Peng D.H."/>
            <person name="Luo Y.B."/>
            <person name="Zou S.Q."/>
            <person name="Chen S.P."/>
            <person name="Lan S."/>
            <person name="Tsai W.C."/>
            <person name="Van de Peer Y."/>
            <person name="Liu Z.J."/>
        </authorList>
    </citation>
    <scope>NUCLEOTIDE SEQUENCE [LARGE SCALE GENOMIC DNA]</scope>
    <source>
        <strain evidence="2">Lor288</strain>
    </source>
</reference>
<protein>
    <submittedName>
        <fullName evidence="2">Uncharacterized protein</fullName>
    </submittedName>
</protein>
<keyword evidence="3" id="KW-1185">Reference proteome</keyword>
<dbReference type="EMBL" id="JBBWWR010000016">
    <property type="protein sequence ID" value="KAK8947576.1"/>
    <property type="molecule type" value="Genomic_DNA"/>
</dbReference>
<proteinExistence type="predicted"/>